<organism evidence="1 2">
    <name type="scientific">Iodobacter violaceini</name>
    <dbReference type="NCBI Taxonomy" id="3044271"/>
    <lineage>
        <taxon>Bacteria</taxon>
        <taxon>Pseudomonadati</taxon>
        <taxon>Pseudomonadota</taxon>
        <taxon>Betaproteobacteria</taxon>
        <taxon>Neisseriales</taxon>
        <taxon>Chitinibacteraceae</taxon>
        <taxon>Iodobacter</taxon>
    </lineage>
</organism>
<gene>
    <name evidence="1" type="ORF">HA050_02100</name>
</gene>
<evidence type="ECO:0000313" key="2">
    <source>
        <dbReference type="Proteomes" id="UP000712570"/>
    </source>
</evidence>
<accession>A0ABX0KXH0</accession>
<comment type="caution">
    <text evidence="1">The sequence shown here is derived from an EMBL/GenBank/DDBJ whole genome shotgun (WGS) entry which is preliminary data.</text>
</comment>
<proteinExistence type="predicted"/>
<dbReference type="EMBL" id="JAAOLX010000001">
    <property type="protein sequence ID" value="NHQ84903.1"/>
    <property type="molecule type" value="Genomic_DNA"/>
</dbReference>
<dbReference type="RefSeq" id="WP_166821447.1">
    <property type="nucleotide sequence ID" value="NZ_JAAOLX010000001.1"/>
</dbReference>
<evidence type="ECO:0000313" key="1">
    <source>
        <dbReference type="EMBL" id="NHQ84903.1"/>
    </source>
</evidence>
<name>A0ABX0KXH0_9NEIS</name>
<sequence>MNESSQVTPRQPRGILSKRGIRLRLSPAELSLICGMAKKDIRSEAAMCRMLVIDGLAFRGIEIPEEEHESQEGMALICNEHTAAA</sequence>
<dbReference type="Proteomes" id="UP000712570">
    <property type="component" value="Unassembled WGS sequence"/>
</dbReference>
<keyword evidence="2" id="KW-1185">Reference proteome</keyword>
<protein>
    <submittedName>
        <fullName evidence="1">Uncharacterized protein</fullName>
    </submittedName>
</protein>
<reference evidence="1 2" key="1">
    <citation type="submission" date="2020-03" db="EMBL/GenBank/DDBJ databases">
        <title>Draft genome sequence of environmentally isolated violet-colored cultures.</title>
        <authorList>
            <person name="Wilson H.S."/>
        </authorList>
    </citation>
    <scope>NUCLEOTIDE SEQUENCE [LARGE SCALE GENOMIC DNA]</scope>
    <source>
        <strain evidence="1 2">HSC-16F04</strain>
    </source>
</reference>